<dbReference type="Pfam" id="PF06955">
    <property type="entry name" value="XET_C"/>
    <property type="match status" value="1"/>
</dbReference>
<dbReference type="PANTHER" id="PTHR31973">
    <property type="entry name" value="POLYPROTEIN, PUTATIVE-RELATED"/>
    <property type="match status" value="1"/>
</dbReference>
<feature type="domain" description="SWIM-type" evidence="6">
    <location>
        <begin position="356"/>
        <end position="388"/>
    </location>
</feature>
<proteinExistence type="predicted"/>
<dbReference type="GO" id="GO:0048046">
    <property type="term" value="C:apoplast"/>
    <property type="evidence" value="ECO:0007669"/>
    <property type="project" value="InterPro"/>
</dbReference>
<evidence type="ECO:0000313" key="7">
    <source>
        <dbReference type="EMBL" id="TXG61429.1"/>
    </source>
</evidence>
<keyword evidence="3" id="KW-0862">Zinc</keyword>
<name>A0A5C7HXK9_9ROSI</name>
<evidence type="ECO:0000256" key="4">
    <source>
        <dbReference type="PROSITE-ProRule" id="PRU00325"/>
    </source>
</evidence>
<comment type="caution">
    <text evidence="7">The sequence shown here is derived from an EMBL/GenBank/DDBJ whole genome shotgun (WGS) entry which is preliminary data.</text>
</comment>
<dbReference type="SMART" id="SM00575">
    <property type="entry name" value="ZnF_PMZ"/>
    <property type="match status" value="1"/>
</dbReference>
<dbReference type="PANTHER" id="PTHR31973:SF187">
    <property type="entry name" value="MUTATOR TRANSPOSASE MUDRA PROTEIN"/>
    <property type="match status" value="1"/>
</dbReference>
<evidence type="ECO:0000256" key="5">
    <source>
        <dbReference type="SAM" id="MobiDB-lite"/>
    </source>
</evidence>
<evidence type="ECO:0000256" key="2">
    <source>
        <dbReference type="ARBA" id="ARBA00022771"/>
    </source>
</evidence>
<dbReference type="Pfam" id="PF03108">
    <property type="entry name" value="DBD_Tnp_Mut"/>
    <property type="match status" value="1"/>
</dbReference>
<dbReference type="InterPro" id="IPR007527">
    <property type="entry name" value="Znf_SWIM"/>
</dbReference>
<dbReference type="InterPro" id="IPR013320">
    <property type="entry name" value="ConA-like_dom_sf"/>
</dbReference>
<keyword evidence="1" id="KW-0479">Metal-binding</keyword>
<evidence type="ECO:0000256" key="1">
    <source>
        <dbReference type="ARBA" id="ARBA00022723"/>
    </source>
</evidence>
<feature type="compositionally biased region" description="Basic and acidic residues" evidence="5">
    <location>
        <begin position="75"/>
        <end position="85"/>
    </location>
</feature>
<reference evidence="8" key="1">
    <citation type="journal article" date="2019" name="Gigascience">
        <title>De novo genome assembly of the endangered Acer yangbiense, a plant species with extremely small populations endemic to Yunnan Province, China.</title>
        <authorList>
            <person name="Yang J."/>
            <person name="Wariss H.M."/>
            <person name="Tao L."/>
            <person name="Zhang R."/>
            <person name="Yun Q."/>
            <person name="Hollingsworth P."/>
            <person name="Dao Z."/>
            <person name="Luo G."/>
            <person name="Guo H."/>
            <person name="Ma Y."/>
            <person name="Sun W."/>
        </authorList>
    </citation>
    <scope>NUCLEOTIDE SEQUENCE [LARGE SCALE GENOMIC DNA]</scope>
    <source>
        <strain evidence="8">cv. Malutang</strain>
    </source>
</reference>
<keyword evidence="2 4" id="KW-0863">Zinc-finger</keyword>
<feature type="region of interest" description="Disordered" evidence="5">
    <location>
        <begin position="70"/>
        <end position="92"/>
    </location>
</feature>
<evidence type="ECO:0000259" key="6">
    <source>
        <dbReference type="PROSITE" id="PS50966"/>
    </source>
</evidence>
<dbReference type="GO" id="GO:0016762">
    <property type="term" value="F:xyloglucan:xyloglucosyl transferase activity"/>
    <property type="evidence" value="ECO:0007669"/>
    <property type="project" value="InterPro"/>
</dbReference>
<dbReference type="OrthoDB" id="1939383at2759"/>
<keyword evidence="8" id="KW-1185">Reference proteome</keyword>
<dbReference type="GO" id="GO:0008270">
    <property type="term" value="F:zinc ion binding"/>
    <property type="evidence" value="ECO:0007669"/>
    <property type="project" value="UniProtKB-KW"/>
</dbReference>
<dbReference type="InterPro" id="IPR006564">
    <property type="entry name" value="Znf_PMZ"/>
</dbReference>
<accession>A0A5C7HXK9</accession>
<organism evidence="7 8">
    <name type="scientific">Acer yangbiense</name>
    <dbReference type="NCBI Taxonomy" id="1000413"/>
    <lineage>
        <taxon>Eukaryota</taxon>
        <taxon>Viridiplantae</taxon>
        <taxon>Streptophyta</taxon>
        <taxon>Embryophyta</taxon>
        <taxon>Tracheophyta</taxon>
        <taxon>Spermatophyta</taxon>
        <taxon>Magnoliopsida</taxon>
        <taxon>eudicotyledons</taxon>
        <taxon>Gunneridae</taxon>
        <taxon>Pentapetalae</taxon>
        <taxon>rosids</taxon>
        <taxon>malvids</taxon>
        <taxon>Sapindales</taxon>
        <taxon>Sapindaceae</taxon>
        <taxon>Hippocastanoideae</taxon>
        <taxon>Acereae</taxon>
        <taxon>Acer</taxon>
    </lineage>
</organism>
<evidence type="ECO:0000256" key="3">
    <source>
        <dbReference type="ARBA" id="ARBA00022833"/>
    </source>
</evidence>
<dbReference type="InterPro" id="IPR010713">
    <property type="entry name" value="XET_C"/>
</dbReference>
<dbReference type="SUPFAM" id="SSF49899">
    <property type="entry name" value="Concanavalin A-like lectins/glucanases"/>
    <property type="match status" value="1"/>
</dbReference>
<evidence type="ECO:0000313" key="8">
    <source>
        <dbReference type="Proteomes" id="UP000323000"/>
    </source>
</evidence>
<dbReference type="Gene3D" id="2.60.120.200">
    <property type="match status" value="1"/>
</dbReference>
<dbReference type="InterPro" id="IPR004332">
    <property type="entry name" value="Transposase_MuDR"/>
</dbReference>
<dbReference type="Pfam" id="PF04434">
    <property type="entry name" value="SWIM"/>
    <property type="match status" value="1"/>
</dbReference>
<dbReference type="Proteomes" id="UP000323000">
    <property type="component" value="Chromosome 5"/>
</dbReference>
<protein>
    <recommendedName>
        <fullName evidence="6">SWIM-type domain-containing protein</fullName>
    </recommendedName>
</protein>
<dbReference type="AlphaFoldDB" id="A0A5C7HXK9"/>
<feature type="compositionally biased region" description="Polar residues" evidence="5">
    <location>
        <begin position="500"/>
        <end position="518"/>
    </location>
</feature>
<sequence length="633" mass="70803">MAVNNDSDLVDVFKLFSNHEKKSITFEVEKKAYIPLPPEASTNIPNEHPRFIIDNQNIGFSDFENNLFDYEGDNEDAHGDNEDGHSVSGDSDGVIKVDSGRAQASVDEDEFGLGDGSYDFGLGHGSDEFGLGDGLDEVEKNINLELFEGYNSHPDDEFVSDSEVENMDAKIARLVKTNPFKQLLGTPIEFEVGQTHDSVYSLRALLTDYAIQEGFNFNKVKNDRNRLTYACQEEGCPWRLHASNLIDDTTMQIKTYKNEHLCHRLCRSKEARAKWIVSKFGALVKSNPDIRPGVISDQLRDQFNVTSEKEGCGKWKSEIPPTVNKKIVENSADSRILQLIHAGEGKYELMGLNRPYTANLQEKTCECGAWQISGVPCSHALAGIRHFYGMGGINEGITQFIHPSLSKSAFLRSYSSMLSPIPDFCVWVDMEAATVDPPPIKNKLGKPKLVWKRESHEKPKASRSGNVICTKCRNPSHNKRTCKAVITSESNKRAAKDVNKSSTNARVEVGASSSQPPTQDVVDATISKSMYMNWGAHHSVISGDNLQLVLDQYSARLSKFRARACKWDGPVSASLCAAKTLANWWTSPVYSRLSDAKMGQLKWVRDNHMIYDYCKDTKRFNGQLPPECFKQQF</sequence>
<gene>
    <name evidence="7" type="ORF">EZV62_012792</name>
</gene>
<feature type="region of interest" description="Disordered" evidence="5">
    <location>
        <begin position="493"/>
        <end position="519"/>
    </location>
</feature>
<dbReference type="EMBL" id="VAHF01000005">
    <property type="protein sequence ID" value="TXG61429.1"/>
    <property type="molecule type" value="Genomic_DNA"/>
</dbReference>
<dbReference type="GO" id="GO:0044042">
    <property type="term" value="P:glucan metabolic process"/>
    <property type="evidence" value="ECO:0007669"/>
    <property type="project" value="InterPro"/>
</dbReference>
<dbReference type="PROSITE" id="PS50966">
    <property type="entry name" value="ZF_SWIM"/>
    <property type="match status" value="1"/>
</dbReference>